<protein>
    <submittedName>
        <fullName evidence="3">Uncharacterized protein</fullName>
    </submittedName>
</protein>
<feature type="compositionally biased region" description="Basic and acidic residues" evidence="2">
    <location>
        <begin position="1064"/>
        <end position="1078"/>
    </location>
</feature>
<reference evidence="4" key="2">
    <citation type="journal article" date="2018" name="BMC Genomics">
        <title>Genomic insights into host adaptation between the wheat stripe rust pathogen (Puccinia striiformis f. sp. tritici) and the barley stripe rust pathogen (Puccinia striiformis f. sp. hordei).</title>
        <authorList>
            <person name="Xia C."/>
            <person name="Wang M."/>
            <person name="Yin C."/>
            <person name="Cornejo O.E."/>
            <person name="Hulbert S.H."/>
            <person name="Chen X."/>
        </authorList>
    </citation>
    <scope>NUCLEOTIDE SEQUENCE [LARGE SCALE GENOMIC DNA]</scope>
    <source>
        <strain evidence="4">93TX-2</strain>
    </source>
</reference>
<sequence length="1221" mass="137729">MRGHRGMMENLLGYSSGSRAITEFNKKPATRTSSSTVSLFIDGECNGSLHLSWPKSPKLQRMSTCFGSMPSQSKTATSSPYGRMTPQLSLERPRWNLAGCWLFNRALLDDMLFVMSTLGPKIFTCFQDALGSFQTYSSSTLLNLKIDNLRHQAPKNKPTLDQATSRSTPPPSAPAPAALLNKSPLIKAQRMGSSFLKQEHDQDDNIHCMSYMQQIYTPIDPPSFDHKANDKTTLTSGPTSSAFGLIFANGILNASTPNSKASHYFMDPVDTSEYGLSPPPMTPSSSRESTGGTTHDQVLELIRYVKLCSPRRLDDSIWTASLSSTERQLMMALQIFFEAINHNWRLSEDAEKKFRSKAHLITPPVHRVLLCFAGILHIPASKLENKHLNKGLRHSVITNPLSFCFLLLDFDLWSSTSLDVQRFHCESLCGMIETISIWSRFSMKGISKMNLLPKMLHALRNRQFSVSSEDRKVIPAYIRLLGCVLKAQFNAQIIRHLAIGETKPDESKDDQEPQSTLSKLNVPVSDLKSLSTSITLDEPILVLKVLHDLLLSPNDQESCSYITQFLKAINGSKWLLMFFQKDTHPEVISYSLRILTRLIQTQDFRWLQHFKNTLAGFTILRSVLAKFCFINETVLVTTLSLLSQVDIRTVPMFSTTRSSDPPGTSPLMFKDDLQVRCSEENMTSIYVKEWLNLRMESQDDRWNEMLGDKDVVKVWVNYVLILSCVPHQESLQHIQETPGDGTKTDMIPSSPEASCLSSFPLTSNLLGLGQAARPHGGVSTIPSSTIGYDHTSVDTSNSQNKKRMSNRQSRLAMSSVTVSVTAPTTLMINGEMVPSTSPRIPANHLTDTPFECFFEDDPTSTTASLYCYDDALEELDWMLFVTESEMKANQMRSDMQNKSQVMWSEFSNKGSIESRRLEGVVKKLEVWARSVKEIDASRFANLRQDNFDTKHYLEMHLSKRLGELYRPFSILAQAQDNSATYWALDSTEGPSRQRKKLRRLAQNLGASRRDSYRDEETYDEYKKRGDGTSPTSLTHPESLLPSSELWGEESGEYDDLGAQVNADGDTRPAGDQAPKKTSLDQSVGKTNGKDAHTEDFNEDKSRRILKSLEAGDVIQGVWNVEQRTNGELVNSWDTWEERDPHLRTLASLSRQTAKLNSRAAAHQTRWNYSDIVSISSHGRSRLLTFSNQRRDEALKRLRNCIRRSHWTWSFISHELITQVSN</sequence>
<dbReference type="OrthoDB" id="2502358at2759"/>
<reference evidence="4" key="3">
    <citation type="journal article" date="2018" name="Mol. Plant Microbe Interact.">
        <title>Genome sequence resources for the wheat stripe rust pathogen (Puccinia striiformis f. sp. tritici) and the barley stripe rust pathogen (Puccinia striiformis f. sp. hordei).</title>
        <authorList>
            <person name="Xia C."/>
            <person name="Wang M."/>
            <person name="Yin C."/>
            <person name="Cornejo O.E."/>
            <person name="Hulbert S.H."/>
            <person name="Chen X."/>
        </authorList>
    </citation>
    <scope>NUCLEOTIDE SEQUENCE [LARGE SCALE GENOMIC DNA]</scope>
    <source>
        <strain evidence="4">93TX-2</strain>
    </source>
</reference>
<comment type="caution">
    <text evidence="3">The sequence shown here is derived from an EMBL/GenBank/DDBJ whole genome shotgun (WGS) entry which is preliminary data.</text>
</comment>
<keyword evidence="4" id="KW-1185">Reference proteome</keyword>
<name>A0A2S4UIV3_9BASI</name>
<evidence type="ECO:0000256" key="1">
    <source>
        <dbReference type="ARBA" id="ARBA00022574"/>
    </source>
</evidence>
<feature type="compositionally biased region" description="Polar residues" evidence="2">
    <location>
        <begin position="283"/>
        <end position="293"/>
    </location>
</feature>
<dbReference type="EMBL" id="PKSM01000341">
    <property type="protein sequence ID" value="POV97225.1"/>
    <property type="molecule type" value="Genomic_DNA"/>
</dbReference>
<feature type="region of interest" description="Disordered" evidence="2">
    <location>
        <begin position="781"/>
        <end position="808"/>
    </location>
</feature>
<dbReference type="Proteomes" id="UP000238274">
    <property type="component" value="Unassembled WGS sequence"/>
</dbReference>
<keyword evidence="1" id="KW-0853">WD repeat</keyword>
<dbReference type="PANTHER" id="PTHR46108">
    <property type="entry name" value="BLUE CHEESE"/>
    <property type="match status" value="1"/>
</dbReference>
<feature type="compositionally biased region" description="Basic and acidic residues" evidence="2">
    <location>
        <begin position="1007"/>
        <end position="1026"/>
    </location>
</feature>
<dbReference type="VEuPathDB" id="FungiDB:PSHT_14691"/>
<feature type="region of interest" description="Disordered" evidence="2">
    <location>
        <begin position="1001"/>
        <end position="1039"/>
    </location>
</feature>
<feature type="compositionally biased region" description="Basic and acidic residues" evidence="2">
    <location>
        <begin position="1087"/>
        <end position="1098"/>
    </location>
</feature>
<evidence type="ECO:0000256" key="2">
    <source>
        <dbReference type="SAM" id="MobiDB-lite"/>
    </source>
</evidence>
<reference evidence="3 4" key="1">
    <citation type="submission" date="2017-12" db="EMBL/GenBank/DDBJ databases">
        <title>Gene loss provides genomic basis for host adaptation in cereal stripe rust fungi.</title>
        <authorList>
            <person name="Xia C."/>
        </authorList>
    </citation>
    <scope>NUCLEOTIDE SEQUENCE [LARGE SCALE GENOMIC DNA]</scope>
    <source>
        <strain evidence="3 4">93TX-2</strain>
    </source>
</reference>
<dbReference type="InterPro" id="IPR051944">
    <property type="entry name" value="BEACH_domain_protein"/>
</dbReference>
<dbReference type="AlphaFoldDB" id="A0A2S4UIV3"/>
<accession>A0A2S4UIV3</accession>
<feature type="region of interest" description="Disordered" evidence="2">
    <location>
        <begin position="272"/>
        <end position="293"/>
    </location>
</feature>
<feature type="region of interest" description="Disordered" evidence="2">
    <location>
        <begin position="154"/>
        <end position="177"/>
    </location>
</feature>
<feature type="region of interest" description="Disordered" evidence="2">
    <location>
        <begin position="1055"/>
        <end position="1098"/>
    </location>
</feature>
<evidence type="ECO:0000313" key="4">
    <source>
        <dbReference type="Proteomes" id="UP000238274"/>
    </source>
</evidence>
<evidence type="ECO:0000313" key="3">
    <source>
        <dbReference type="EMBL" id="POV97225.1"/>
    </source>
</evidence>
<dbReference type="PANTHER" id="PTHR46108:SF4">
    <property type="entry name" value="BLUE CHEESE"/>
    <property type="match status" value="1"/>
</dbReference>
<organism evidence="3 4">
    <name type="scientific">Puccinia striiformis</name>
    <dbReference type="NCBI Taxonomy" id="27350"/>
    <lineage>
        <taxon>Eukaryota</taxon>
        <taxon>Fungi</taxon>
        <taxon>Dikarya</taxon>
        <taxon>Basidiomycota</taxon>
        <taxon>Pucciniomycotina</taxon>
        <taxon>Pucciniomycetes</taxon>
        <taxon>Pucciniales</taxon>
        <taxon>Pucciniaceae</taxon>
        <taxon>Puccinia</taxon>
    </lineage>
</organism>
<gene>
    <name evidence="3" type="ORF">PSHT_14691</name>
</gene>
<proteinExistence type="predicted"/>